<dbReference type="Pfam" id="PF02662">
    <property type="entry name" value="FlpD"/>
    <property type="match status" value="1"/>
</dbReference>
<evidence type="ECO:0000259" key="5">
    <source>
        <dbReference type="Pfam" id="PF02662"/>
    </source>
</evidence>
<keyword evidence="3" id="KW-0408">Iron</keyword>
<evidence type="ECO:0000256" key="3">
    <source>
        <dbReference type="ARBA" id="ARBA00023004"/>
    </source>
</evidence>
<reference evidence="6" key="1">
    <citation type="journal article" date="2011" name="Environ. Microbiol.">
        <title>Genomic insights into the metabolic potential of the polycyclic aromatic hydrocarbon degrading sulfate-reducing Deltaproteobacterium N47.</title>
        <authorList>
            <person name="Bergmann F."/>
            <person name="Selesi D."/>
            <person name="Weinmaier T."/>
            <person name="Tischler P."/>
            <person name="Rattei T."/>
            <person name="Meckenstock R.U."/>
        </authorList>
    </citation>
    <scope>NUCLEOTIDE SEQUENCE</scope>
</reference>
<keyword evidence="4" id="KW-0411">Iron-sulfur</keyword>
<sequence>MEGNYYARRKFALLKGLLEHIGIEPGRLHFSWISSAEAGKFADVARNISDEVKMLGPAKYFIKKRAEVA</sequence>
<dbReference type="AlphaFoldDB" id="E1YL56"/>
<keyword evidence="2" id="KW-0560">Oxidoreductase</keyword>
<gene>
    <name evidence="6" type="ORF">N47_E43510</name>
</gene>
<proteinExistence type="predicted"/>
<name>E1YL56_9BACT</name>
<evidence type="ECO:0000256" key="2">
    <source>
        <dbReference type="ARBA" id="ARBA00023002"/>
    </source>
</evidence>
<dbReference type="GO" id="GO:0051536">
    <property type="term" value="F:iron-sulfur cluster binding"/>
    <property type="evidence" value="ECO:0007669"/>
    <property type="project" value="UniProtKB-KW"/>
</dbReference>
<feature type="domain" description="F420-non-reducing hydrogenase iron-sulfur subunit D" evidence="5">
    <location>
        <begin position="2"/>
        <end position="56"/>
    </location>
</feature>
<keyword evidence="1" id="KW-0479">Metal-binding</keyword>
<evidence type="ECO:0000256" key="1">
    <source>
        <dbReference type="ARBA" id="ARBA00022723"/>
    </source>
</evidence>
<evidence type="ECO:0000313" key="6">
    <source>
        <dbReference type="EMBL" id="CBX30839.1"/>
    </source>
</evidence>
<protein>
    <recommendedName>
        <fullName evidence="5">F420-non-reducing hydrogenase iron-sulfur subunit D domain-containing protein</fullName>
    </recommendedName>
</protein>
<dbReference type="GO" id="GO:0046872">
    <property type="term" value="F:metal ion binding"/>
    <property type="evidence" value="ECO:0007669"/>
    <property type="project" value="UniProtKB-KW"/>
</dbReference>
<organism evidence="6">
    <name type="scientific">uncultured Desulfobacterium sp</name>
    <dbReference type="NCBI Taxonomy" id="201089"/>
    <lineage>
        <taxon>Bacteria</taxon>
        <taxon>Pseudomonadati</taxon>
        <taxon>Thermodesulfobacteriota</taxon>
        <taxon>Desulfobacteria</taxon>
        <taxon>Desulfobacterales</taxon>
        <taxon>Desulfobacteriaceae</taxon>
        <taxon>Desulfobacterium</taxon>
        <taxon>environmental samples</taxon>
    </lineage>
</organism>
<dbReference type="GO" id="GO:0016491">
    <property type="term" value="F:oxidoreductase activity"/>
    <property type="evidence" value="ECO:0007669"/>
    <property type="project" value="UniProtKB-KW"/>
</dbReference>
<accession>E1YL56</accession>
<dbReference type="EMBL" id="FR695877">
    <property type="protein sequence ID" value="CBX30839.1"/>
    <property type="molecule type" value="Genomic_DNA"/>
</dbReference>
<dbReference type="InterPro" id="IPR003813">
    <property type="entry name" value="MvhD/FlpD"/>
</dbReference>
<evidence type="ECO:0000256" key="4">
    <source>
        <dbReference type="ARBA" id="ARBA00023014"/>
    </source>
</evidence>